<name>A0A433DH32_9FUNG</name>
<feature type="compositionally biased region" description="Basic and acidic residues" evidence="1">
    <location>
        <begin position="60"/>
        <end position="75"/>
    </location>
</feature>
<proteinExistence type="predicted"/>
<protein>
    <submittedName>
        <fullName evidence="2">Uncharacterized protein</fullName>
    </submittedName>
</protein>
<keyword evidence="3" id="KW-1185">Reference proteome</keyword>
<sequence length="124" mass="14172">MISKGRIIARKSSPLQQRPRLTKSMNYTKTPQQSTALSKIFAEAPRRTRNGLDSTEFGDETSHDPSKRFASKPEPHPFPFQEETWQFPNTFRFLFADPDPRSRTLLDITGLCEFVSEKLGVRAA</sequence>
<accession>A0A433DH32</accession>
<evidence type="ECO:0000256" key="1">
    <source>
        <dbReference type="SAM" id="MobiDB-lite"/>
    </source>
</evidence>
<feature type="region of interest" description="Disordered" evidence="1">
    <location>
        <begin position="1"/>
        <end position="82"/>
    </location>
</feature>
<gene>
    <name evidence="2" type="ORF">BC936DRAFT_140333</name>
</gene>
<dbReference type="Proteomes" id="UP000268093">
    <property type="component" value="Unassembled WGS sequence"/>
</dbReference>
<comment type="caution">
    <text evidence="2">The sequence shown here is derived from an EMBL/GenBank/DDBJ whole genome shotgun (WGS) entry which is preliminary data.</text>
</comment>
<evidence type="ECO:0000313" key="2">
    <source>
        <dbReference type="EMBL" id="RUP50095.1"/>
    </source>
</evidence>
<dbReference type="AlphaFoldDB" id="A0A433DH32"/>
<reference evidence="2 3" key="1">
    <citation type="journal article" date="2018" name="New Phytol.">
        <title>Phylogenomics of Endogonaceae and evolution of mycorrhizas within Mucoromycota.</title>
        <authorList>
            <person name="Chang Y."/>
            <person name="Desiro A."/>
            <person name="Na H."/>
            <person name="Sandor L."/>
            <person name="Lipzen A."/>
            <person name="Clum A."/>
            <person name="Barry K."/>
            <person name="Grigoriev I.V."/>
            <person name="Martin F.M."/>
            <person name="Stajich J.E."/>
            <person name="Smith M.E."/>
            <person name="Bonito G."/>
            <person name="Spatafora J.W."/>
        </authorList>
    </citation>
    <scope>NUCLEOTIDE SEQUENCE [LARGE SCALE GENOMIC DNA]</scope>
    <source>
        <strain evidence="2 3">GMNB39</strain>
    </source>
</reference>
<feature type="compositionally biased region" description="Polar residues" evidence="1">
    <location>
        <begin position="23"/>
        <end position="37"/>
    </location>
</feature>
<evidence type="ECO:0000313" key="3">
    <source>
        <dbReference type="Proteomes" id="UP000268093"/>
    </source>
</evidence>
<dbReference type="EMBL" id="RBNI01001684">
    <property type="protein sequence ID" value="RUP50095.1"/>
    <property type="molecule type" value="Genomic_DNA"/>
</dbReference>
<organism evidence="2 3">
    <name type="scientific">Jimgerdemannia flammicorona</name>
    <dbReference type="NCBI Taxonomy" id="994334"/>
    <lineage>
        <taxon>Eukaryota</taxon>
        <taxon>Fungi</taxon>
        <taxon>Fungi incertae sedis</taxon>
        <taxon>Mucoromycota</taxon>
        <taxon>Mucoromycotina</taxon>
        <taxon>Endogonomycetes</taxon>
        <taxon>Endogonales</taxon>
        <taxon>Endogonaceae</taxon>
        <taxon>Jimgerdemannia</taxon>
    </lineage>
</organism>